<dbReference type="Proteomes" id="UP000677305">
    <property type="component" value="Chromosome"/>
</dbReference>
<feature type="transmembrane region" description="Helical" evidence="1">
    <location>
        <begin position="48"/>
        <end position="68"/>
    </location>
</feature>
<feature type="transmembrane region" description="Helical" evidence="1">
    <location>
        <begin position="7"/>
        <end position="28"/>
    </location>
</feature>
<accession>A0A8J8SBH0</accession>
<reference evidence="2 3" key="1">
    <citation type="submission" date="2020-07" db="EMBL/GenBank/DDBJ databases">
        <title>Vallitalea guaymasensis genome.</title>
        <authorList>
            <person name="Postec A."/>
        </authorList>
    </citation>
    <scope>NUCLEOTIDE SEQUENCE [LARGE SCALE GENOMIC DNA]</scope>
    <source>
        <strain evidence="2 3">Ra1766G1</strain>
    </source>
</reference>
<dbReference type="KEGG" id="vgu:HYG85_06920"/>
<feature type="transmembrane region" description="Helical" evidence="1">
    <location>
        <begin position="112"/>
        <end position="132"/>
    </location>
</feature>
<keyword evidence="1" id="KW-0812">Transmembrane</keyword>
<dbReference type="NCBIfam" id="NF038065">
    <property type="entry name" value="Pr6Pr"/>
    <property type="match status" value="1"/>
</dbReference>
<evidence type="ECO:0000313" key="3">
    <source>
        <dbReference type="Proteomes" id="UP000677305"/>
    </source>
</evidence>
<feature type="transmembrane region" description="Helical" evidence="1">
    <location>
        <begin position="186"/>
        <end position="208"/>
    </location>
</feature>
<name>A0A8J8SBH0_9FIRM</name>
<gene>
    <name evidence="2" type="ORF">HYG85_06920</name>
</gene>
<dbReference type="AlphaFoldDB" id="A0A8J8SBH0"/>
<keyword evidence="1" id="KW-0472">Membrane</keyword>
<keyword evidence="3" id="KW-1185">Reference proteome</keyword>
<organism evidence="2 3">
    <name type="scientific">Vallitalea guaymasensis</name>
    <dbReference type="NCBI Taxonomy" id="1185412"/>
    <lineage>
        <taxon>Bacteria</taxon>
        <taxon>Bacillati</taxon>
        <taxon>Bacillota</taxon>
        <taxon>Clostridia</taxon>
        <taxon>Lachnospirales</taxon>
        <taxon>Vallitaleaceae</taxon>
        <taxon>Vallitalea</taxon>
    </lineage>
</organism>
<feature type="transmembrane region" description="Helical" evidence="1">
    <location>
        <begin position="152"/>
        <end position="174"/>
    </location>
</feature>
<evidence type="ECO:0000313" key="2">
    <source>
        <dbReference type="EMBL" id="QUH28659.1"/>
    </source>
</evidence>
<proteinExistence type="predicted"/>
<dbReference type="EMBL" id="CP058561">
    <property type="protein sequence ID" value="QUH28659.1"/>
    <property type="molecule type" value="Genomic_DNA"/>
</dbReference>
<dbReference type="RefSeq" id="WP_212692871.1">
    <property type="nucleotide sequence ID" value="NZ_CP058561.1"/>
</dbReference>
<sequence>MKKIDKLLIYRIVFAVIGWIGLFGHFIFKVMNRGAGTSVGGALLDSVSHYTIQTNILVLVWFTIAIVARLTNRDFKILSSFYKGAITLYISFTFVIYAVLLSGLWAPEGIEALLAFISHYITPVAFMIDWVFYEFKGHKEDRYEWRNVVKWLVYPLVYLGYLLIYGGMTGRYFYPFLYVPKIGWDGLVVSVVVLCGCYIVAGGVYIAVGRVIGKRVDK</sequence>
<feature type="transmembrane region" description="Helical" evidence="1">
    <location>
        <begin position="80"/>
        <end position="106"/>
    </location>
</feature>
<keyword evidence="1" id="KW-1133">Transmembrane helix</keyword>
<evidence type="ECO:0000256" key="1">
    <source>
        <dbReference type="SAM" id="Phobius"/>
    </source>
</evidence>
<protein>
    <submittedName>
        <fullName evidence="2">Pr6Pr family membrane protein</fullName>
    </submittedName>
</protein>
<dbReference type="InterPro" id="IPR049713">
    <property type="entry name" value="Pr6Pr-like"/>
</dbReference>